<dbReference type="PANTHER" id="PTHR10459:SF60">
    <property type="entry name" value="POLY [ADP-RIBOSE] POLYMERASE 2"/>
    <property type="match status" value="1"/>
</dbReference>
<reference evidence="9 10" key="1">
    <citation type="submission" date="2024-02" db="EMBL/GenBank/DDBJ databases">
        <authorList>
            <person name="Chen Y."/>
            <person name="Shah S."/>
            <person name="Dougan E. K."/>
            <person name="Thang M."/>
            <person name="Chan C."/>
        </authorList>
    </citation>
    <scope>NUCLEOTIDE SEQUENCE [LARGE SCALE GENOMIC DNA]</scope>
</reference>
<keyword evidence="4" id="KW-0520">NAD</keyword>
<feature type="compositionally biased region" description="Basic and acidic residues" evidence="6">
    <location>
        <begin position="608"/>
        <end position="627"/>
    </location>
</feature>
<evidence type="ECO:0000313" key="10">
    <source>
        <dbReference type="Proteomes" id="UP001642464"/>
    </source>
</evidence>
<dbReference type="InterPro" id="IPR036420">
    <property type="entry name" value="BRCT_dom_sf"/>
</dbReference>
<evidence type="ECO:0000256" key="1">
    <source>
        <dbReference type="ARBA" id="ARBA00012020"/>
    </source>
</evidence>
<evidence type="ECO:0000259" key="8">
    <source>
        <dbReference type="Pfam" id="PF21728"/>
    </source>
</evidence>
<dbReference type="Proteomes" id="UP001642464">
    <property type="component" value="Unassembled WGS sequence"/>
</dbReference>
<evidence type="ECO:0000256" key="4">
    <source>
        <dbReference type="ARBA" id="ARBA00023027"/>
    </source>
</evidence>
<dbReference type="InterPro" id="IPR012982">
    <property type="entry name" value="PARP1-like_PADR1_Zn_ribbon"/>
</dbReference>
<dbReference type="InterPro" id="IPR050800">
    <property type="entry name" value="ARTD/PARP"/>
</dbReference>
<evidence type="ECO:0000256" key="5">
    <source>
        <dbReference type="ARBA" id="ARBA00033987"/>
    </source>
</evidence>
<evidence type="ECO:0000256" key="3">
    <source>
        <dbReference type="ARBA" id="ARBA00022679"/>
    </source>
</evidence>
<organism evidence="9 10">
    <name type="scientific">Durusdinium trenchii</name>
    <dbReference type="NCBI Taxonomy" id="1381693"/>
    <lineage>
        <taxon>Eukaryota</taxon>
        <taxon>Sar</taxon>
        <taxon>Alveolata</taxon>
        <taxon>Dinophyceae</taxon>
        <taxon>Suessiales</taxon>
        <taxon>Symbiodiniaceae</taxon>
        <taxon>Durusdinium</taxon>
    </lineage>
</organism>
<dbReference type="Pfam" id="PF21728">
    <property type="entry name" value="PADR1_N"/>
    <property type="match status" value="1"/>
</dbReference>
<feature type="non-terminal residue" evidence="9">
    <location>
        <position position="654"/>
    </location>
</feature>
<dbReference type="PROSITE" id="PS52007">
    <property type="entry name" value="PADR1"/>
    <property type="match status" value="1"/>
</dbReference>
<comment type="catalytic activity">
    <reaction evidence="5">
        <text>NAD(+) + (ADP-D-ribosyl)n-acceptor = nicotinamide + (ADP-D-ribosyl)n+1-acceptor + H(+).</text>
        <dbReference type="EC" id="2.4.2.30"/>
    </reaction>
</comment>
<keyword evidence="10" id="KW-1185">Reference proteome</keyword>
<evidence type="ECO:0000256" key="2">
    <source>
        <dbReference type="ARBA" id="ARBA00022676"/>
    </source>
</evidence>
<dbReference type="InterPro" id="IPR049296">
    <property type="entry name" value="PARP1-like_PADR1_N"/>
</dbReference>
<dbReference type="EMBL" id="CAXAMM010034114">
    <property type="protein sequence ID" value="CAK9072330.1"/>
    <property type="molecule type" value="Genomic_DNA"/>
</dbReference>
<evidence type="ECO:0000256" key="6">
    <source>
        <dbReference type="SAM" id="MobiDB-lite"/>
    </source>
</evidence>
<accession>A0ABP0P8F2</accession>
<protein>
    <recommendedName>
        <fullName evidence="1">NAD(+) ADP-ribosyltransferase</fullName>
        <ecNumber evidence="1">2.4.2.30</ecNumber>
    </recommendedName>
</protein>
<keyword evidence="2" id="KW-0328">Glycosyltransferase</keyword>
<proteinExistence type="predicted"/>
<evidence type="ECO:0000313" key="9">
    <source>
        <dbReference type="EMBL" id="CAK9072330.1"/>
    </source>
</evidence>
<dbReference type="PANTHER" id="PTHR10459">
    <property type="entry name" value="DNA LIGASE"/>
    <property type="match status" value="1"/>
</dbReference>
<sequence>MAKNDPRSGNCLPRSVGLIQGFSSLRPEEQKVFVKIIPKDEEGGASDSKLGAQSKKLHEILDALQELTNKELGELATLNEYPTQKLRVSSTLLQLCADGILFGATTPCEVCKESGRSGRILLDGEVYRCTGWLTEHLRCSFQTQEPERQVWQLTPRAKQLQKLAKMKLKVGQRLFSTKISEDAPAPSQSSSTVQCKPPLLNLSVYLSKGFSKEKREELADMVKGHMGSIATSLAKGVCFVVSSEELMKKETKEVEVQIVTAPEKMKRIATGHNHRDTAGYYTKIDGVNLDAAIIEACEAAVKGKGDGRVSVEDAQEVFKFVKDAGKVTETELWTMRYCLTEYNFTEAASDWITNAVKGITKYADKVAKGKKISGYYEKVDGVQCDHEVLEVCRKAVAGAGDGRVSKEDAKLVLAAVTDGGKVTQTEKWTLRLCLSEFNWTEAAQDWFAEELKAFTSAKKRPSSAPGRPAKKVKTVDNGKKVKSVLGSLKVLEKSEKADVLSMVSSMGQKTLAVPKEERHSFQSDAFKMVEKLLNDAHVVLQNQLAAAKELIDNSDAEKAKREAAVKAAEEALTASKAGKEKAMEKNQEKSTALKAAEDALKSAQTQQKDGDAKAVSLEKEKAALEEGTKDWMGELRKAEKGWTGEGWQLAMTRL</sequence>
<dbReference type="Pfam" id="PF08063">
    <property type="entry name" value="Zn_ribbon_PADR1"/>
    <property type="match status" value="1"/>
</dbReference>
<feature type="region of interest" description="Disordered" evidence="6">
    <location>
        <begin position="599"/>
        <end position="627"/>
    </location>
</feature>
<gene>
    <name evidence="9" type="ORF">SCF082_LOCUS35596</name>
</gene>
<feature type="domain" description="PARP1-like PADR1" evidence="7">
    <location>
        <begin position="105"/>
        <end position="148"/>
    </location>
</feature>
<dbReference type="EC" id="2.4.2.30" evidence="1"/>
<dbReference type="Gene3D" id="3.90.640.80">
    <property type="match status" value="1"/>
</dbReference>
<feature type="domain" description="PARP1-like PADR1" evidence="8">
    <location>
        <begin position="47"/>
        <end position="103"/>
    </location>
</feature>
<keyword evidence="3" id="KW-0808">Transferase</keyword>
<evidence type="ECO:0000259" key="7">
    <source>
        <dbReference type="Pfam" id="PF08063"/>
    </source>
</evidence>
<dbReference type="SMART" id="SM01335">
    <property type="entry name" value="PADR1"/>
    <property type="match status" value="1"/>
</dbReference>
<dbReference type="Gene3D" id="3.40.50.10190">
    <property type="entry name" value="BRCT domain"/>
    <property type="match status" value="1"/>
</dbReference>
<name>A0ABP0P8F2_9DINO</name>
<comment type="caution">
    <text evidence="9">The sequence shown here is derived from an EMBL/GenBank/DDBJ whole genome shotgun (WGS) entry which is preliminary data.</text>
</comment>